<dbReference type="Proteomes" id="UP000055014">
    <property type="component" value="Unassembled WGS sequence"/>
</dbReference>
<dbReference type="PATRIC" id="fig|1236046.5.peg.542"/>
<reference evidence="5 6" key="2">
    <citation type="journal article" date="2015" name="MBio">
        <title>Genome-Resolved Metagenomic Analysis Reveals Roles for Candidate Phyla and Other Microbial Community Members in Biogeochemical Transformations in Oil Reservoirs.</title>
        <authorList>
            <person name="Hu P."/>
            <person name="Tom L."/>
            <person name="Singh A."/>
            <person name="Thomas B.C."/>
            <person name="Baker B.J."/>
            <person name="Piceno Y.M."/>
            <person name="Andersen G.L."/>
            <person name="Banfield J.F."/>
        </authorList>
    </citation>
    <scope>NUCLEOTIDE SEQUENCE [LARGE SCALE GENOMIC DNA]</scope>
</reference>
<evidence type="ECO:0000313" key="4">
    <source>
        <dbReference type="EMBL" id="KUK89662.1"/>
    </source>
</evidence>
<dbReference type="AlphaFoldDB" id="A0A101H0M7"/>
<dbReference type="GO" id="GO:0046872">
    <property type="term" value="F:metal ion binding"/>
    <property type="evidence" value="ECO:0007669"/>
    <property type="project" value="InterPro"/>
</dbReference>
<dbReference type="PANTHER" id="PTHR11496:SF104">
    <property type="entry name" value="3-DEOXY-ALPHA-D-MANNO-OCTULOSONATE 8-OXIDASE"/>
    <property type="match status" value="1"/>
</dbReference>
<evidence type="ECO:0000313" key="6">
    <source>
        <dbReference type="Proteomes" id="UP000055014"/>
    </source>
</evidence>
<dbReference type="Pfam" id="PF00465">
    <property type="entry name" value="Fe-ADH"/>
    <property type="match status" value="1"/>
</dbReference>
<sequence>MFEEIVPNPLSDSNDKGASIAVKESCDFIIGLGGGNPIDSSKLIALVARYGGKCWDYTGAGGGRKPKAACPQ</sequence>
<dbReference type="EMBL" id="LGGH01000032">
    <property type="protein sequence ID" value="KUK68166.1"/>
    <property type="molecule type" value="Genomic_DNA"/>
</dbReference>
<dbReference type="InterPro" id="IPR039697">
    <property type="entry name" value="Alcohol_dehydrogenase_Fe"/>
</dbReference>
<dbReference type="PANTHER" id="PTHR11496">
    <property type="entry name" value="ALCOHOL DEHYDROGENASE"/>
    <property type="match status" value="1"/>
</dbReference>
<reference evidence="3" key="1">
    <citation type="journal article" date="2015" name="MBio">
        <title>Genome-resolved metagenomic analysis reveals roles for candidate phyla and other microbial community members in biogeochemical transformations in oil reservoirs.</title>
        <authorList>
            <person name="Hu P."/>
            <person name="Tom L."/>
            <person name="Singh A."/>
            <person name="Thomas B.C."/>
            <person name="Baker B.J."/>
            <person name="Piceno Y.M."/>
            <person name="Andersen G.L."/>
            <person name="Banfield J.F."/>
        </authorList>
    </citation>
    <scope>NUCLEOTIDE SEQUENCE [LARGE SCALE GENOMIC DNA]</scope>
    <source>
        <strain evidence="3">46_47</strain>
        <strain evidence="4">46_70</strain>
    </source>
</reference>
<dbReference type="SUPFAM" id="SSF56796">
    <property type="entry name" value="Dehydroquinate synthase-like"/>
    <property type="match status" value="1"/>
</dbReference>
<name>A0A101H0M7_9BACT</name>
<proteinExistence type="predicted"/>
<accession>A0A101H0M7</accession>
<feature type="domain" description="Alcohol dehydrogenase iron-type/glycerol dehydrogenase GldA" evidence="2">
    <location>
        <begin position="2"/>
        <end position="67"/>
    </location>
</feature>
<organism evidence="3 5">
    <name type="scientific">Mesotoga infera</name>
    <dbReference type="NCBI Taxonomy" id="1236046"/>
    <lineage>
        <taxon>Bacteria</taxon>
        <taxon>Thermotogati</taxon>
        <taxon>Thermotogota</taxon>
        <taxon>Thermotogae</taxon>
        <taxon>Kosmotogales</taxon>
        <taxon>Kosmotogaceae</taxon>
        <taxon>Mesotoga</taxon>
    </lineage>
</organism>
<comment type="caution">
    <text evidence="3">The sequence shown here is derived from an EMBL/GenBank/DDBJ whole genome shotgun (WGS) entry which is preliminary data.</text>
</comment>
<gene>
    <name evidence="3" type="ORF">XD86_0352</name>
    <name evidence="4" type="ORF">XE02_0913</name>
</gene>
<keyword evidence="1" id="KW-0560">Oxidoreductase</keyword>
<evidence type="ECO:0000259" key="2">
    <source>
        <dbReference type="Pfam" id="PF00465"/>
    </source>
</evidence>
<dbReference type="Gene3D" id="3.40.50.1970">
    <property type="match status" value="1"/>
</dbReference>
<dbReference type="Proteomes" id="UP000054260">
    <property type="component" value="Unassembled WGS sequence"/>
</dbReference>
<evidence type="ECO:0000313" key="3">
    <source>
        <dbReference type="EMBL" id="KUK68166.1"/>
    </source>
</evidence>
<evidence type="ECO:0000313" key="5">
    <source>
        <dbReference type="Proteomes" id="UP000054260"/>
    </source>
</evidence>
<dbReference type="InterPro" id="IPR001670">
    <property type="entry name" value="ADH_Fe/GldA"/>
</dbReference>
<protein>
    <submittedName>
        <fullName evidence="3">Alcohol dehydrogenase, class IV</fullName>
    </submittedName>
</protein>
<dbReference type="GO" id="GO:0004022">
    <property type="term" value="F:alcohol dehydrogenase (NAD+) activity"/>
    <property type="evidence" value="ECO:0007669"/>
    <property type="project" value="TreeGrafter"/>
</dbReference>
<evidence type="ECO:0000256" key="1">
    <source>
        <dbReference type="ARBA" id="ARBA00023002"/>
    </source>
</evidence>
<dbReference type="EMBL" id="LGGW01000075">
    <property type="protein sequence ID" value="KUK89662.1"/>
    <property type="molecule type" value="Genomic_DNA"/>
</dbReference>